<dbReference type="AlphaFoldDB" id="X1FXH2"/>
<reference evidence="2" key="1">
    <citation type="journal article" date="2014" name="Front. Microbiol.">
        <title>High frequency of phylogenetically diverse reductive dehalogenase-homologous genes in deep subseafloor sedimentary metagenomes.</title>
        <authorList>
            <person name="Kawai M."/>
            <person name="Futagami T."/>
            <person name="Toyoda A."/>
            <person name="Takaki Y."/>
            <person name="Nishi S."/>
            <person name="Hori S."/>
            <person name="Arai W."/>
            <person name="Tsubouchi T."/>
            <person name="Morono Y."/>
            <person name="Uchiyama I."/>
            <person name="Ito T."/>
            <person name="Fujiyama A."/>
            <person name="Inagaki F."/>
            <person name="Takami H."/>
        </authorList>
    </citation>
    <scope>NUCLEOTIDE SEQUENCE</scope>
    <source>
        <strain evidence="2">Expedition CK06-06</strain>
    </source>
</reference>
<feature type="non-terminal residue" evidence="2">
    <location>
        <position position="1"/>
    </location>
</feature>
<dbReference type="PANTHER" id="PTHR33937">
    <property type="entry name" value="IRON-MOLYBDENUM PROTEIN-RELATED-RELATED"/>
    <property type="match status" value="1"/>
</dbReference>
<dbReference type="PANTHER" id="PTHR33937:SF2">
    <property type="entry name" value="DINITROGENASE IRON-MOLYBDENUM COFACTOR BIOSYNTHESIS DOMAIN-CONTAINING PROTEIN"/>
    <property type="match status" value="1"/>
</dbReference>
<sequence>NKNTVAGHVGRCKGFLVYEIEEQKINRIELRENTFTNHAQGEHHHGGGHRHGRLVEGLGDCNYLIFKSGGWRMIENLQENNIEPILTDEKFADDAVNKFIKGELETRELEDCHDHNHHH</sequence>
<dbReference type="SUPFAM" id="SSF53146">
    <property type="entry name" value="Nitrogenase accessory factor-like"/>
    <property type="match status" value="1"/>
</dbReference>
<dbReference type="Gene3D" id="3.30.420.130">
    <property type="entry name" value="Dinitrogenase iron-molybdenum cofactor biosynthesis domain"/>
    <property type="match status" value="1"/>
</dbReference>
<evidence type="ECO:0000313" key="2">
    <source>
        <dbReference type="EMBL" id="GAH34009.1"/>
    </source>
</evidence>
<dbReference type="InterPro" id="IPR051840">
    <property type="entry name" value="NifX/NifY_domain"/>
</dbReference>
<dbReference type="InterPro" id="IPR036105">
    <property type="entry name" value="DiNase_FeMo-co_biosyn_sf"/>
</dbReference>
<dbReference type="InterPro" id="IPR003731">
    <property type="entry name" value="Di-Nase_FeMo-co_biosynth"/>
</dbReference>
<evidence type="ECO:0000259" key="1">
    <source>
        <dbReference type="Pfam" id="PF02579"/>
    </source>
</evidence>
<gene>
    <name evidence="2" type="ORF">S03H2_25603</name>
</gene>
<feature type="domain" description="Dinitrogenase iron-molybdenum cofactor biosynthesis" evidence="1">
    <location>
        <begin position="2"/>
        <end position="101"/>
    </location>
</feature>
<proteinExistence type="predicted"/>
<accession>X1FXH2</accession>
<dbReference type="Pfam" id="PF02579">
    <property type="entry name" value="Nitro_FeMo-Co"/>
    <property type="match status" value="1"/>
</dbReference>
<protein>
    <recommendedName>
        <fullName evidence="1">Dinitrogenase iron-molybdenum cofactor biosynthesis domain-containing protein</fullName>
    </recommendedName>
</protein>
<dbReference type="EMBL" id="BARU01014548">
    <property type="protein sequence ID" value="GAH34009.1"/>
    <property type="molecule type" value="Genomic_DNA"/>
</dbReference>
<name>X1FXH2_9ZZZZ</name>
<comment type="caution">
    <text evidence="2">The sequence shown here is derived from an EMBL/GenBank/DDBJ whole genome shotgun (WGS) entry which is preliminary data.</text>
</comment>
<organism evidence="2">
    <name type="scientific">marine sediment metagenome</name>
    <dbReference type="NCBI Taxonomy" id="412755"/>
    <lineage>
        <taxon>unclassified sequences</taxon>
        <taxon>metagenomes</taxon>
        <taxon>ecological metagenomes</taxon>
    </lineage>
</organism>